<evidence type="ECO:0000256" key="3">
    <source>
        <dbReference type="ARBA" id="ARBA00022475"/>
    </source>
</evidence>
<keyword evidence="8 9" id="KW-0472">Membrane</keyword>
<evidence type="ECO:0000256" key="8">
    <source>
        <dbReference type="ARBA" id="ARBA00023136"/>
    </source>
</evidence>
<evidence type="ECO:0000313" key="10">
    <source>
        <dbReference type="EMBL" id="MFC3053374.1"/>
    </source>
</evidence>
<evidence type="ECO:0000256" key="6">
    <source>
        <dbReference type="ARBA" id="ARBA00022989"/>
    </source>
</evidence>
<dbReference type="PANTHER" id="PTHR33910">
    <property type="entry name" value="PROTEIN TRANSLOCASE SUBUNIT SECE"/>
    <property type="match status" value="1"/>
</dbReference>
<proteinExistence type="inferred from homology"/>
<evidence type="ECO:0000256" key="7">
    <source>
        <dbReference type="ARBA" id="ARBA00023010"/>
    </source>
</evidence>
<organism evidence="10 11">
    <name type="scientific">Kordiimonas pumila</name>
    <dbReference type="NCBI Taxonomy" id="2161677"/>
    <lineage>
        <taxon>Bacteria</taxon>
        <taxon>Pseudomonadati</taxon>
        <taxon>Pseudomonadota</taxon>
        <taxon>Alphaproteobacteria</taxon>
        <taxon>Kordiimonadales</taxon>
        <taxon>Kordiimonadaceae</taxon>
        <taxon>Kordiimonas</taxon>
    </lineage>
</organism>
<comment type="subunit">
    <text evidence="9">Component of the Sec protein translocase complex. Heterotrimer consisting of SecY, SecE and SecG subunits. The heterotrimers can form oligomers, although 1 heterotrimer is thought to be able to translocate proteins. Interacts with the ribosome. Interacts with SecDF, and other proteins may be involved. Interacts with SecA.</text>
</comment>
<dbReference type="NCBIfam" id="TIGR00964">
    <property type="entry name" value="secE_bact"/>
    <property type="match status" value="1"/>
</dbReference>
<dbReference type="HAMAP" id="MF_00422">
    <property type="entry name" value="SecE"/>
    <property type="match status" value="1"/>
</dbReference>
<evidence type="ECO:0000256" key="2">
    <source>
        <dbReference type="ARBA" id="ARBA00022448"/>
    </source>
</evidence>
<name>A0ABV7D842_9PROT</name>
<keyword evidence="3 9" id="KW-1003">Cell membrane</keyword>
<dbReference type="Pfam" id="PF00584">
    <property type="entry name" value="SecE"/>
    <property type="match status" value="1"/>
</dbReference>
<comment type="caution">
    <text evidence="10">The sequence shown here is derived from an EMBL/GenBank/DDBJ whole genome shotgun (WGS) entry which is preliminary data.</text>
</comment>
<evidence type="ECO:0000256" key="9">
    <source>
        <dbReference type="HAMAP-Rule" id="MF_00422"/>
    </source>
</evidence>
<protein>
    <recommendedName>
        <fullName evidence="9">Protein translocase subunit SecE</fullName>
    </recommendedName>
</protein>
<comment type="similarity">
    <text evidence="9">Belongs to the SecE/SEC61-gamma family.</text>
</comment>
<dbReference type="Proteomes" id="UP001595444">
    <property type="component" value="Unassembled WGS sequence"/>
</dbReference>
<gene>
    <name evidence="9 10" type="primary">secE</name>
    <name evidence="10" type="ORF">ACFOKA_15840</name>
</gene>
<evidence type="ECO:0000256" key="5">
    <source>
        <dbReference type="ARBA" id="ARBA00022927"/>
    </source>
</evidence>
<dbReference type="EMBL" id="JBHRSL010000027">
    <property type="protein sequence ID" value="MFC3053374.1"/>
    <property type="molecule type" value="Genomic_DNA"/>
</dbReference>
<keyword evidence="7 9" id="KW-0811">Translocation</keyword>
<comment type="subcellular location">
    <subcellularLocation>
        <location evidence="9">Cell membrane</location>
        <topology evidence="9">Single-pass membrane protein</topology>
    </subcellularLocation>
    <subcellularLocation>
        <location evidence="1">Membrane</location>
    </subcellularLocation>
</comment>
<dbReference type="InterPro" id="IPR038379">
    <property type="entry name" value="SecE_sf"/>
</dbReference>
<evidence type="ECO:0000313" key="11">
    <source>
        <dbReference type="Proteomes" id="UP001595444"/>
    </source>
</evidence>
<keyword evidence="4 9" id="KW-0812">Transmembrane</keyword>
<accession>A0ABV7D842</accession>
<keyword evidence="6 9" id="KW-1133">Transmembrane helix</keyword>
<keyword evidence="2 9" id="KW-0813">Transport</keyword>
<feature type="transmembrane region" description="Helical" evidence="9">
    <location>
        <begin position="30"/>
        <end position="53"/>
    </location>
</feature>
<dbReference type="InterPro" id="IPR005807">
    <property type="entry name" value="SecE_bac"/>
</dbReference>
<dbReference type="Gene3D" id="1.20.5.1030">
    <property type="entry name" value="Preprotein translocase secy subunit"/>
    <property type="match status" value="1"/>
</dbReference>
<evidence type="ECO:0000256" key="4">
    <source>
        <dbReference type="ARBA" id="ARBA00022692"/>
    </source>
</evidence>
<keyword evidence="11" id="KW-1185">Reference proteome</keyword>
<sequence>MAKTTPGEFIRQVRREGAKVTWPTPKEAGITSVMVFIMVVIMAVFFLGVDFMLNAGIQWILGLGE</sequence>
<evidence type="ECO:0000256" key="1">
    <source>
        <dbReference type="ARBA" id="ARBA00004370"/>
    </source>
</evidence>
<dbReference type="PANTHER" id="PTHR33910:SF1">
    <property type="entry name" value="PROTEIN TRANSLOCASE SUBUNIT SECE"/>
    <property type="match status" value="1"/>
</dbReference>
<keyword evidence="5 9" id="KW-0653">Protein transport</keyword>
<dbReference type="RefSeq" id="WP_194215669.1">
    <property type="nucleotide sequence ID" value="NZ_CP061205.1"/>
</dbReference>
<dbReference type="InterPro" id="IPR001901">
    <property type="entry name" value="Translocase_SecE/Sec61-g"/>
</dbReference>
<comment type="function">
    <text evidence="9">Essential subunit of the Sec protein translocation channel SecYEG. Clamps together the 2 halves of SecY. May contact the channel plug during translocation.</text>
</comment>
<reference evidence="11" key="1">
    <citation type="journal article" date="2019" name="Int. J. Syst. Evol. Microbiol.">
        <title>The Global Catalogue of Microorganisms (GCM) 10K type strain sequencing project: providing services to taxonomists for standard genome sequencing and annotation.</title>
        <authorList>
            <consortium name="The Broad Institute Genomics Platform"/>
            <consortium name="The Broad Institute Genome Sequencing Center for Infectious Disease"/>
            <person name="Wu L."/>
            <person name="Ma J."/>
        </authorList>
    </citation>
    <scope>NUCLEOTIDE SEQUENCE [LARGE SCALE GENOMIC DNA]</scope>
    <source>
        <strain evidence="11">KCTC 62164</strain>
    </source>
</reference>